<proteinExistence type="inferred from homology"/>
<dbReference type="OrthoDB" id="434647at2759"/>
<dbReference type="PANTHER" id="PTHR12300:SF100">
    <property type="entry name" value="HVA22-LIKE PROTEIN"/>
    <property type="match status" value="1"/>
</dbReference>
<dbReference type="Gramene" id="TraesCS7B03G1147800.1">
    <property type="protein sequence ID" value="TraesCS7B03G1147800.1.CDS"/>
    <property type="gene ID" value="TraesCS7B03G1147800"/>
</dbReference>
<dbReference type="Gramene" id="TraesROB_scaffold_042038_01G000100.1">
    <property type="protein sequence ID" value="TraesROB_scaffold_042038_01G000100.1"/>
    <property type="gene ID" value="TraesROB_scaffold_042038_01G000100"/>
</dbReference>
<dbReference type="PANTHER" id="PTHR12300">
    <property type="entry name" value="HVA22-LIKE PROTEINS"/>
    <property type="match status" value="1"/>
</dbReference>
<evidence type="ECO:0000313" key="3">
    <source>
        <dbReference type="Proteomes" id="UP000019116"/>
    </source>
</evidence>
<dbReference type="GO" id="GO:0016020">
    <property type="term" value="C:membrane"/>
    <property type="evidence" value="ECO:0007669"/>
    <property type="project" value="UniProtKB-SubCell"/>
</dbReference>
<dbReference type="AlphaFoldDB" id="A0A3B6STW0"/>
<reference evidence="2" key="2">
    <citation type="submission" date="2018-10" db="UniProtKB">
        <authorList>
            <consortium name="EnsemblPlants"/>
        </authorList>
    </citation>
    <scope>IDENTIFICATION</scope>
</reference>
<dbReference type="OMA" id="WHPSTRR"/>
<organism evidence="2">
    <name type="scientific">Triticum aestivum</name>
    <name type="common">Wheat</name>
    <dbReference type="NCBI Taxonomy" id="4565"/>
    <lineage>
        <taxon>Eukaryota</taxon>
        <taxon>Viridiplantae</taxon>
        <taxon>Streptophyta</taxon>
        <taxon>Embryophyta</taxon>
        <taxon>Tracheophyta</taxon>
        <taxon>Spermatophyta</taxon>
        <taxon>Magnoliopsida</taxon>
        <taxon>Liliopsida</taxon>
        <taxon>Poales</taxon>
        <taxon>Poaceae</taxon>
        <taxon>BOP clade</taxon>
        <taxon>Pooideae</taxon>
        <taxon>Triticodae</taxon>
        <taxon>Triticeae</taxon>
        <taxon>Triticinae</taxon>
        <taxon>Triticum</taxon>
    </lineage>
</organism>
<comment type="subcellular location">
    <subcellularLocation>
        <location evidence="1">Membrane</location>
        <topology evidence="1">Multi-pass membrane protein</topology>
    </subcellularLocation>
</comment>
<reference evidence="2" key="1">
    <citation type="submission" date="2018-08" db="EMBL/GenBank/DDBJ databases">
        <authorList>
            <person name="Rossello M."/>
        </authorList>
    </citation>
    <scope>NUCLEOTIDE SEQUENCE [LARGE SCALE GENOMIC DNA]</scope>
    <source>
        <strain evidence="2">cv. Chinese Spring</strain>
    </source>
</reference>
<dbReference type="Pfam" id="PF03134">
    <property type="entry name" value="TB2_DP1_HVA22"/>
    <property type="match status" value="1"/>
</dbReference>
<name>A0A3B6STW0_WHEAT</name>
<evidence type="ECO:0000313" key="2">
    <source>
        <dbReference type="EnsemblPlants" id="TraesCS7B02G425700.1"/>
    </source>
</evidence>
<accession>A0A3B6STW0</accession>
<evidence type="ECO:0000256" key="1">
    <source>
        <dbReference type="RuleBase" id="RU362006"/>
    </source>
</evidence>
<dbReference type="Gramene" id="TraesCS7B02G425700.1">
    <property type="protein sequence ID" value="TraesCS7B02G425700.1"/>
    <property type="gene ID" value="TraesCS7B02G425700"/>
</dbReference>
<dbReference type="EnsemblPlants" id="TraesCS7B02G425700.1">
    <property type="protein sequence ID" value="TraesCS7B02G425700.1"/>
    <property type="gene ID" value="TraesCS7B02G425700"/>
</dbReference>
<dbReference type="Proteomes" id="UP000019116">
    <property type="component" value="Chromosome 7B"/>
</dbReference>
<keyword evidence="3" id="KW-1185">Reference proteome</keyword>
<dbReference type="Gramene" id="TraesWEE_scaffold_062310_01G000100.1">
    <property type="protein sequence ID" value="TraesWEE_scaffold_062310_01G000100.1"/>
    <property type="gene ID" value="TraesWEE_scaffold_062310_01G000100"/>
</dbReference>
<sequence>MLEPRRRVLVAMSTVVETFVDWTVSWLPMYGEAKLLLVIYLWHPSTRRAGHVYDGFLHLLVAWHEADIDRGLLELRAGARDVTTSQLKAAAAIGQVWLVEAPRCVSSQLQAARSSRKGATH</sequence>
<protein>
    <recommendedName>
        <fullName evidence="1">HVA22-like protein</fullName>
    </recommendedName>
</protein>
<dbReference type="Gramene" id="TraesCLE_scaffold_049610_01G000100.1">
    <property type="protein sequence ID" value="TraesCLE_scaffold_049610_01G000100.1"/>
    <property type="gene ID" value="TraesCLE_scaffold_049610_01G000100"/>
</dbReference>
<dbReference type="InterPro" id="IPR004345">
    <property type="entry name" value="TB2_DP1_HVA22"/>
</dbReference>
<comment type="similarity">
    <text evidence="1">Belongs to the DP1 family.</text>
</comment>